<keyword evidence="12 19" id="KW-1015">Disulfide bond</keyword>
<dbReference type="AlphaFoldDB" id="A0A8B8ZLW2"/>
<evidence type="ECO:0000313" key="22">
    <source>
        <dbReference type="Proteomes" id="UP000228380"/>
    </source>
</evidence>
<evidence type="ECO:0000256" key="6">
    <source>
        <dbReference type="ARBA" id="ARBA00022617"/>
    </source>
</evidence>
<evidence type="ECO:0000256" key="15">
    <source>
        <dbReference type="PIRSR" id="PIRSR600823-1"/>
    </source>
</evidence>
<feature type="binding site" evidence="17">
    <location>
        <position position="77"/>
    </location>
    <ligand>
        <name>Ca(2+)</name>
        <dbReference type="ChEBI" id="CHEBI:29108"/>
        <label>1</label>
    </ligand>
</feature>
<evidence type="ECO:0000256" key="12">
    <source>
        <dbReference type="ARBA" id="ARBA00023157"/>
    </source>
</evidence>
<feature type="binding site" evidence="17">
    <location>
        <position position="92"/>
    </location>
    <ligand>
        <name>Ca(2+)</name>
        <dbReference type="ChEBI" id="CHEBI:29108"/>
        <label>1</label>
    </ligand>
</feature>
<comment type="cofactor">
    <cofactor evidence="17 20">
        <name>Ca(2+)</name>
        <dbReference type="ChEBI" id="CHEBI:29108"/>
    </cofactor>
    <text evidence="17 20">Binds 2 calcium ions per subunit.</text>
</comment>
<comment type="similarity">
    <text evidence="3">Belongs to the peroxidase family. Ascorbate peroxidase subfamily.</text>
</comment>
<evidence type="ECO:0000256" key="9">
    <source>
        <dbReference type="ARBA" id="ARBA00022837"/>
    </source>
</evidence>
<dbReference type="PROSITE" id="PS00435">
    <property type="entry name" value="PEROXIDASE_1"/>
    <property type="match status" value="1"/>
</dbReference>
<dbReference type="InterPro" id="IPR019793">
    <property type="entry name" value="Peroxidases_heam-ligand_BS"/>
</dbReference>
<feature type="active site" description="Proton acceptor" evidence="15">
    <location>
        <position position="69"/>
    </location>
</feature>
<dbReference type="PROSITE" id="PS00436">
    <property type="entry name" value="PEROXIDASE_2"/>
    <property type="match status" value="1"/>
</dbReference>
<organism evidence="22 23">
    <name type="scientific">Phoenix dactylifera</name>
    <name type="common">Date palm</name>
    <dbReference type="NCBI Taxonomy" id="42345"/>
    <lineage>
        <taxon>Eukaryota</taxon>
        <taxon>Viridiplantae</taxon>
        <taxon>Streptophyta</taxon>
        <taxon>Embryophyta</taxon>
        <taxon>Tracheophyta</taxon>
        <taxon>Spermatophyta</taxon>
        <taxon>Magnoliopsida</taxon>
        <taxon>Liliopsida</taxon>
        <taxon>Arecaceae</taxon>
        <taxon>Coryphoideae</taxon>
        <taxon>Phoeniceae</taxon>
        <taxon>Phoenix</taxon>
    </lineage>
</organism>
<dbReference type="PANTHER" id="PTHR31235">
    <property type="entry name" value="PEROXIDASE 25-RELATED"/>
    <property type="match status" value="1"/>
</dbReference>
<dbReference type="Pfam" id="PF00141">
    <property type="entry name" value="peroxidase"/>
    <property type="match status" value="1"/>
</dbReference>
<feature type="domain" description="Plant heme peroxidase family profile" evidence="21">
    <location>
        <begin position="28"/>
        <end position="331"/>
    </location>
</feature>
<feature type="binding site" evidence="17">
    <location>
        <position position="198"/>
    </location>
    <ligand>
        <name>Ca(2+)</name>
        <dbReference type="ChEBI" id="CHEBI:29108"/>
        <label>2</label>
    </ligand>
</feature>
<keyword evidence="8 20" id="KW-0732">Signal</keyword>
<feature type="site" description="Transition state stabilizer" evidence="18">
    <location>
        <position position="65"/>
    </location>
</feature>
<dbReference type="FunFam" id="1.10.420.10:FF:000008">
    <property type="entry name" value="Peroxidase"/>
    <property type="match status" value="1"/>
</dbReference>
<keyword evidence="14 20" id="KW-0376">Hydrogen peroxide</keyword>
<evidence type="ECO:0000256" key="3">
    <source>
        <dbReference type="ARBA" id="ARBA00006873"/>
    </source>
</evidence>
<evidence type="ECO:0000256" key="17">
    <source>
        <dbReference type="PIRSR" id="PIRSR600823-3"/>
    </source>
</evidence>
<accession>A0A8B8ZLW2</accession>
<evidence type="ECO:0000256" key="13">
    <source>
        <dbReference type="ARBA" id="ARBA00023180"/>
    </source>
</evidence>
<dbReference type="EC" id="1.11.1.7" evidence="20"/>
<dbReference type="Gene3D" id="1.10.520.10">
    <property type="match status" value="1"/>
</dbReference>
<reference evidence="23" key="1">
    <citation type="submission" date="2025-08" db="UniProtKB">
        <authorList>
            <consortium name="RefSeq"/>
        </authorList>
    </citation>
    <scope>IDENTIFICATION</scope>
    <source>
        <tissue evidence="23">Young leaves</tissue>
    </source>
</reference>
<dbReference type="PROSITE" id="PS50873">
    <property type="entry name" value="PEROXIDASE_4"/>
    <property type="match status" value="1"/>
</dbReference>
<protein>
    <recommendedName>
        <fullName evidence="20">Peroxidase</fullName>
        <ecNumber evidence="20">1.11.1.7</ecNumber>
    </recommendedName>
</protein>
<feature type="binding site" evidence="17">
    <location>
        <position position="248"/>
    </location>
    <ligand>
        <name>Ca(2+)</name>
        <dbReference type="ChEBI" id="CHEBI:29108"/>
        <label>2</label>
    </ligand>
</feature>
<comment type="function">
    <text evidence="2">Removal of H(2)O(2), oxidation of toxic reductants, biosynthesis and degradation of lignin, suberization, auxin catabolism, response to environmental stresses such as wounding, pathogen attack and oxidative stress. These functions might be dependent on each isozyme/isoform in each plant tissue.</text>
</comment>
<dbReference type="PRINTS" id="PR00458">
    <property type="entry name" value="PEROXIDASE"/>
</dbReference>
<feature type="binding site" description="axial binding residue" evidence="17">
    <location>
        <position position="197"/>
    </location>
    <ligand>
        <name>heme b</name>
        <dbReference type="ChEBI" id="CHEBI:60344"/>
    </ligand>
    <ligandPart>
        <name>Fe</name>
        <dbReference type="ChEBI" id="CHEBI:18248"/>
    </ligandPart>
</feature>
<dbReference type="CDD" id="cd00693">
    <property type="entry name" value="secretory_peroxidase"/>
    <property type="match status" value="1"/>
</dbReference>
<proteinExistence type="inferred from homology"/>
<dbReference type="GO" id="GO:0046872">
    <property type="term" value="F:metal ion binding"/>
    <property type="evidence" value="ECO:0007669"/>
    <property type="project" value="UniProtKB-UniRule"/>
</dbReference>
<keyword evidence="22" id="KW-1185">Reference proteome</keyword>
<feature type="binding site" evidence="17">
    <location>
        <position position="79"/>
    </location>
    <ligand>
        <name>Ca(2+)</name>
        <dbReference type="ChEBI" id="CHEBI:29108"/>
        <label>1</label>
    </ligand>
</feature>
<keyword evidence="7 17" id="KW-0479">Metal-binding</keyword>
<keyword evidence="9 17" id="KW-0106">Calcium</keyword>
<dbReference type="PRINTS" id="PR00461">
    <property type="entry name" value="PLPEROXIDASE"/>
</dbReference>
<dbReference type="InterPro" id="IPR033905">
    <property type="entry name" value="Secretory_peroxidase"/>
</dbReference>
<feature type="chain" id="PRO_5034542373" description="Peroxidase" evidence="20">
    <location>
        <begin position="27"/>
        <end position="331"/>
    </location>
</feature>
<keyword evidence="10 20" id="KW-0560">Oxidoreductase</keyword>
<feature type="binding site" evidence="17">
    <location>
        <position position="70"/>
    </location>
    <ligand>
        <name>Ca(2+)</name>
        <dbReference type="ChEBI" id="CHEBI:29108"/>
        <label>1</label>
    </ligand>
</feature>
<feature type="binding site" evidence="17">
    <location>
        <position position="73"/>
    </location>
    <ligand>
        <name>Ca(2+)</name>
        <dbReference type="ChEBI" id="CHEBI:29108"/>
        <label>1</label>
    </ligand>
</feature>
<keyword evidence="11 17" id="KW-0408">Iron</keyword>
<evidence type="ECO:0000256" key="11">
    <source>
        <dbReference type="ARBA" id="ARBA00023004"/>
    </source>
</evidence>
<name>A0A8B8ZLW2_PHODC</name>
<dbReference type="InterPro" id="IPR019794">
    <property type="entry name" value="Peroxidases_AS"/>
</dbReference>
<keyword evidence="4 20" id="KW-0964">Secreted</keyword>
<evidence type="ECO:0000256" key="18">
    <source>
        <dbReference type="PIRSR" id="PIRSR600823-4"/>
    </source>
</evidence>
<dbReference type="InterPro" id="IPR010255">
    <property type="entry name" value="Haem_peroxidase_sf"/>
</dbReference>
<keyword evidence="6 20" id="KW-0349">Heme</keyword>
<gene>
    <name evidence="23" type="primary">LOC103696304</name>
</gene>
<dbReference type="SUPFAM" id="SSF48113">
    <property type="entry name" value="Heme-dependent peroxidases"/>
    <property type="match status" value="1"/>
</dbReference>
<evidence type="ECO:0000256" key="14">
    <source>
        <dbReference type="ARBA" id="ARBA00023324"/>
    </source>
</evidence>
<feature type="disulfide bond" evidence="19">
    <location>
        <begin position="38"/>
        <end position="118"/>
    </location>
</feature>
<dbReference type="GeneID" id="103696304"/>
<evidence type="ECO:0000256" key="2">
    <source>
        <dbReference type="ARBA" id="ARBA00002322"/>
    </source>
</evidence>
<dbReference type="FunFam" id="1.10.520.10:FF:000001">
    <property type="entry name" value="Peroxidase"/>
    <property type="match status" value="1"/>
</dbReference>
<keyword evidence="5 20" id="KW-0575">Peroxidase</keyword>
<keyword evidence="13" id="KW-0325">Glycoprotein</keyword>
<evidence type="ECO:0000256" key="1">
    <source>
        <dbReference type="ARBA" id="ARBA00000189"/>
    </source>
</evidence>
<dbReference type="GO" id="GO:0005576">
    <property type="term" value="C:extracellular region"/>
    <property type="evidence" value="ECO:0007669"/>
    <property type="project" value="UniProtKB-SubCell"/>
</dbReference>
<dbReference type="GO" id="GO:0006979">
    <property type="term" value="P:response to oxidative stress"/>
    <property type="evidence" value="ECO:0007669"/>
    <property type="project" value="UniProtKB-UniRule"/>
</dbReference>
<dbReference type="RefSeq" id="XP_038972458.1">
    <property type="nucleotide sequence ID" value="XM_039116530.1"/>
</dbReference>
<comment type="cofactor">
    <cofactor evidence="17 20">
        <name>heme b</name>
        <dbReference type="ChEBI" id="CHEBI:60344"/>
    </cofactor>
    <text evidence="17 20">Binds 1 heme b (iron(II)-protoporphyrin IX) group per subunit.</text>
</comment>
<feature type="disulfide bond" evidence="19">
    <location>
        <begin position="124"/>
        <end position="327"/>
    </location>
</feature>
<evidence type="ECO:0000256" key="20">
    <source>
        <dbReference type="RuleBase" id="RU362060"/>
    </source>
</evidence>
<dbReference type="GO" id="GO:0042744">
    <property type="term" value="P:hydrogen peroxide catabolic process"/>
    <property type="evidence" value="ECO:0007669"/>
    <property type="project" value="UniProtKB-KW"/>
</dbReference>
<evidence type="ECO:0000259" key="21">
    <source>
        <dbReference type="PROSITE" id="PS50873"/>
    </source>
</evidence>
<dbReference type="Gene3D" id="1.10.420.10">
    <property type="entry name" value="Peroxidase, domain 2"/>
    <property type="match status" value="1"/>
</dbReference>
<evidence type="ECO:0000256" key="19">
    <source>
        <dbReference type="PIRSR" id="PIRSR600823-5"/>
    </source>
</evidence>
<dbReference type="GO" id="GO:0020037">
    <property type="term" value="F:heme binding"/>
    <property type="evidence" value="ECO:0007669"/>
    <property type="project" value="UniProtKB-UniRule"/>
</dbReference>
<evidence type="ECO:0000256" key="7">
    <source>
        <dbReference type="ARBA" id="ARBA00022723"/>
    </source>
</evidence>
<evidence type="ECO:0000256" key="8">
    <source>
        <dbReference type="ARBA" id="ARBA00022729"/>
    </source>
</evidence>
<dbReference type="InterPro" id="IPR000823">
    <property type="entry name" value="Peroxidase_pln"/>
</dbReference>
<evidence type="ECO:0000256" key="10">
    <source>
        <dbReference type="ARBA" id="ARBA00023002"/>
    </source>
</evidence>
<feature type="binding site" evidence="16">
    <location>
        <position position="166"/>
    </location>
    <ligand>
        <name>substrate</name>
    </ligand>
</feature>
<evidence type="ECO:0000256" key="5">
    <source>
        <dbReference type="ARBA" id="ARBA00022559"/>
    </source>
</evidence>
<comment type="similarity">
    <text evidence="20">Belongs to the peroxidase family. Classical plant (class III) peroxidase subfamily.</text>
</comment>
<feature type="disulfide bond" evidence="19">
    <location>
        <begin position="71"/>
        <end position="76"/>
    </location>
</feature>
<feature type="binding site" evidence="17">
    <location>
        <position position="256"/>
    </location>
    <ligand>
        <name>Ca(2+)</name>
        <dbReference type="ChEBI" id="CHEBI:29108"/>
        <label>2</label>
    </ligand>
</feature>
<feature type="signal peptide" evidence="20">
    <location>
        <begin position="1"/>
        <end position="26"/>
    </location>
</feature>
<evidence type="ECO:0000256" key="4">
    <source>
        <dbReference type="ARBA" id="ARBA00022525"/>
    </source>
</evidence>
<evidence type="ECO:0000313" key="23">
    <source>
        <dbReference type="RefSeq" id="XP_038972458.1"/>
    </source>
</evidence>
<dbReference type="GO" id="GO:0140825">
    <property type="term" value="F:lactoperoxidase activity"/>
    <property type="evidence" value="ECO:0007669"/>
    <property type="project" value="UniProtKB-EC"/>
</dbReference>
<dbReference type="KEGG" id="pda:103696304"/>
<feature type="binding site" evidence="17">
    <location>
        <position position="75"/>
    </location>
    <ligand>
        <name>Ca(2+)</name>
        <dbReference type="ChEBI" id="CHEBI:29108"/>
        <label>1</label>
    </ligand>
</feature>
<dbReference type="Proteomes" id="UP000228380">
    <property type="component" value="Unplaced"/>
</dbReference>
<comment type="catalytic activity">
    <reaction evidence="1 20">
        <text>2 a phenolic donor + H2O2 = 2 a phenolic radical donor + 2 H2O</text>
        <dbReference type="Rhea" id="RHEA:56136"/>
        <dbReference type="ChEBI" id="CHEBI:15377"/>
        <dbReference type="ChEBI" id="CHEBI:16240"/>
        <dbReference type="ChEBI" id="CHEBI:139520"/>
        <dbReference type="ChEBI" id="CHEBI:139521"/>
        <dbReference type="EC" id="1.11.1.7"/>
    </reaction>
</comment>
<feature type="disulfide bond" evidence="19">
    <location>
        <begin position="204"/>
        <end position="236"/>
    </location>
</feature>
<dbReference type="OrthoDB" id="2113341at2759"/>
<sequence>MAPKDVPSMILLNLALVLLLLGSSDAQGLQVGFYQKTCPKAEEIIRKEMTTIMSLAPSLAGPLLRMHFHDCFVRGCDASILLNGTDLNNPAEKDGRPNLSLRGYGVIDRIKAKLEKACPGIVSCADILALVARDGVLLTKGPYWEVPTGRRDGKISVASETLTNLPPPFFSTSQILNLFFIPKGLNAKDLVVLSGGHTIGTSHCSSFSNRLYNFTGNGDADPMLDKNYLPKLKSKCRPNDATTIVEMDPGSFKTFDTSYYKLVAKRRALFTSDATLILDSQTKAYVERQAQANGFPSEFFRDFGESMVKMGNIEVLTGNQGEIRKKCAFVN</sequence>
<comment type="subcellular location">
    <subcellularLocation>
        <location evidence="20">Secreted</location>
    </subcellularLocation>
</comment>
<evidence type="ECO:0000256" key="16">
    <source>
        <dbReference type="PIRSR" id="PIRSR600823-2"/>
    </source>
</evidence>
<dbReference type="InterPro" id="IPR002016">
    <property type="entry name" value="Haem_peroxidase"/>
</dbReference>